<dbReference type="GO" id="GO:0005829">
    <property type="term" value="C:cytosol"/>
    <property type="evidence" value="ECO:0007669"/>
    <property type="project" value="TreeGrafter"/>
</dbReference>
<dbReference type="PANTHER" id="PTHR46229">
    <property type="entry name" value="BOLA TRANSCRIPTION REGULATOR"/>
    <property type="match status" value="1"/>
</dbReference>
<dbReference type="GO" id="GO:0006351">
    <property type="term" value="P:DNA-templated transcription"/>
    <property type="evidence" value="ECO:0007669"/>
    <property type="project" value="TreeGrafter"/>
</dbReference>
<dbReference type="Pfam" id="PF01722">
    <property type="entry name" value="BolA"/>
    <property type="match status" value="1"/>
</dbReference>
<dbReference type="PANTHER" id="PTHR46229:SF2">
    <property type="entry name" value="BOLA-LIKE PROTEIN 1"/>
    <property type="match status" value="1"/>
</dbReference>
<reference evidence="5 6" key="1">
    <citation type="journal article" date="2018" name="Nat. Biotechnol.">
        <title>A standardized bacterial taxonomy based on genome phylogeny substantially revises the tree of life.</title>
        <authorList>
            <person name="Parks D.H."/>
            <person name="Chuvochina M."/>
            <person name="Waite D.W."/>
            <person name="Rinke C."/>
            <person name="Skarshewski A."/>
            <person name="Chaumeil P.A."/>
            <person name="Hugenholtz P."/>
        </authorList>
    </citation>
    <scope>NUCLEOTIDE SEQUENCE [LARGE SCALE GENOMIC DNA]</scope>
    <source>
        <strain evidence="5">UBA9158</strain>
    </source>
</reference>
<evidence type="ECO:0000256" key="3">
    <source>
        <dbReference type="RuleBase" id="RU003860"/>
    </source>
</evidence>
<evidence type="ECO:0000256" key="1">
    <source>
        <dbReference type="ARBA" id="ARBA00005578"/>
    </source>
</evidence>
<feature type="region of interest" description="Disordered" evidence="4">
    <location>
        <begin position="83"/>
        <end position="111"/>
    </location>
</feature>
<dbReference type="PIRSF" id="PIRSF003113">
    <property type="entry name" value="BolA"/>
    <property type="match status" value="1"/>
</dbReference>
<evidence type="ECO:0000313" key="6">
    <source>
        <dbReference type="Proteomes" id="UP000259273"/>
    </source>
</evidence>
<accession>A0A3C1KLB4</accession>
<dbReference type="Gene3D" id="3.30.300.90">
    <property type="entry name" value="BolA-like"/>
    <property type="match status" value="1"/>
</dbReference>
<protein>
    <recommendedName>
        <fullName evidence="2">DNA-binding transcriptional regulator BolA</fullName>
    </recommendedName>
</protein>
<evidence type="ECO:0000256" key="4">
    <source>
        <dbReference type="SAM" id="MobiDB-lite"/>
    </source>
</evidence>
<dbReference type="AlphaFoldDB" id="A0A3C1KLB4"/>
<comment type="caution">
    <text evidence="5">The sequence shown here is derived from an EMBL/GenBank/DDBJ whole genome shotgun (WGS) entry which is preliminary data.</text>
</comment>
<dbReference type="GO" id="GO:1990229">
    <property type="term" value="C:iron-sulfur cluster assembly complex"/>
    <property type="evidence" value="ECO:0007669"/>
    <property type="project" value="UniProtKB-ARBA"/>
</dbReference>
<evidence type="ECO:0000313" key="5">
    <source>
        <dbReference type="EMBL" id="HAN27477.1"/>
    </source>
</evidence>
<organism evidence="5 6">
    <name type="scientific">Haliea salexigens</name>
    <dbReference type="NCBI Taxonomy" id="287487"/>
    <lineage>
        <taxon>Bacteria</taxon>
        <taxon>Pseudomonadati</taxon>
        <taxon>Pseudomonadota</taxon>
        <taxon>Gammaproteobacteria</taxon>
        <taxon>Cellvibrionales</taxon>
        <taxon>Halieaceae</taxon>
        <taxon>Haliea</taxon>
    </lineage>
</organism>
<dbReference type="EMBL" id="DMND01000099">
    <property type="protein sequence ID" value="HAN27477.1"/>
    <property type="molecule type" value="Genomic_DNA"/>
</dbReference>
<dbReference type="Proteomes" id="UP000259273">
    <property type="component" value="Unassembled WGS sequence"/>
</dbReference>
<dbReference type="InterPro" id="IPR036065">
    <property type="entry name" value="BolA-like_sf"/>
</dbReference>
<dbReference type="STRING" id="1121937.GCA_000423125_00374"/>
<proteinExistence type="inferred from homology"/>
<evidence type="ECO:0000256" key="2">
    <source>
        <dbReference type="ARBA" id="ARBA00074073"/>
    </source>
</evidence>
<gene>
    <name evidence="5" type="ORF">DCP75_07115</name>
</gene>
<dbReference type="InterPro" id="IPR002634">
    <property type="entry name" value="BolA"/>
</dbReference>
<dbReference type="SUPFAM" id="SSF82657">
    <property type="entry name" value="BolA-like"/>
    <property type="match status" value="1"/>
</dbReference>
<sequence length="111" mass="11965">MSVEEQIREQLTAGLAPVHLEVANESHMHSVPPNSETHFRVVVVSDAFAGKRQVARHQQVYGLLAAQLEGPVHALALHTYSSGEWQERENSAPTSPDCLGGSKATSPEAQA</sequence>
<comment type="similarity">
    <text evidence="1 3">Belongs to the BolA/IbaG family.</text>
</comment>
<name>A0A3C1KLB4_9GAMM</name>
<dbReference type="FunFam" id="3.30.300.90:FF:000001">
    <property type="entry name" value="Transcriptional regulator BolA"/>
    <property type="match status" value="1"/>
</dbReference>
<dbReference type="InterPro" id="IPR050961">
    <property type="entry name" value="BolA/IbaG_stress_morph_reg"/>
</dbReference>